<dbReference type="AlphaFoldDB" id="A0A3M9MH12"/>
<keyword evidence="2" id="KW-0238">DNA-binding</keyword>
<dbReference type="InterPro" id="IPR036390">
    <property type="entry name" value="WH_DNA-bd_sf"/>
</dbReference>
<feature type="compositionally biased region" description="Basic and acidic residues" evidence="4">
    <location>
        <begin position="1"/>
        <end position="13"/>
    </location>
</feature>
<dbReference type="SMART" id="SM00347">
    <property type="entry name" value="HTH_MARR"/>
    <property type="match status" value="1"/>
</dbReference>
<evidence type="ECO:0000313" key="6">
    <source>
        <dbReference type="EMBL" id="RNI24821.1"/>
    </source>
</evidence>
<keyword evidence="1" id="KW-0805">Transcription regulation</keyword>
<keyword evidence="3" id="KW-0804">Transcription</keyword>
<dbReference type="GO" id="GO:0003700">
    <property type="term" value="F:DNA-binding transcription factor activity"/>
    <property type="evidence" value="ECO:0007669"/>
    <property type="project" value="InterPro"/>
</dbReference>
<dbReference type="PANTHER" id="PTHR39515:SF2">
    <property type="entry name" value="HTH-TYPE TRANSCRIPTIONAL REGULATOR RV0880"/>
    <property type="match status" value="1"/>
</dbReference>
<protein>
    <submittedName>
        <fullName evidence="6">MarR family transcriptional regulator</fullName>
    </submittedName>
</protein>
<dbReference type="SUPFAM" id="SSF46785">
    <property type="entry name" value="Winged helix' DNA-binding domain"/>
    <property type="match status" value="1"/>
</dbReference>
<evidence type="ECO:0000256" key="3">
    <source>
        <dbReference type="ARBA" id="ARBA00023163"/>
    </source>
</evidence>
<feature type="domain" description="HTH marR-type" evidence="5">
    <location>
        <begin position="38"/>
        <end position="174"/>
    </location>
</feature>
<organism evidence="6 7">
    <name type="scientific">Flexivirga caeni</name>
    <dbReference type="NCBI Taxonomy" id="2294115"/>
    <lineage>
        <taxon>Bacteria</taxon>
        <taxon>Bacillati</taxon>
        <taxon>Actinomycetota</taxon>
        <taxon>Actinomycetes</taxon>
        <taxon>Micrococcales</taxon>
        <taxon>Dermacoccaceae</taxon>
        <taxon>Flexivirga</taxon>
    </lineage>
</organism>
<evidence type="ECO:0000313" key="7">
    <source>
        <dbReference type="Proteomes" id="UP000271678"/>
    </source>
</evidence>
<name>A0A3M9MH12_9MICO</name>
<dbReference type="Gene3D" id="1.10.10.10">
    <property type="entry name" value="Winged helix-like DNA-binding domain superfamily/Winged helix DNA-binding domain"/>
    <property type="match status" value="1"/>
</dbReference>
<sequence>MVGADDGRGRSPDQEAPGPRRALPAQDVVGRDVSVWAFTEVVTRLRRVLRTSIRRDIPWETLPMAQVELLQGLAERPGQRLREVAERHRLANNTVSTLVEQMVSAGLIERHPDPHDRRAVTVMVTDHGKRALAQWMDGHERRFQSALDGLSAADRRRIIAAVPALARLVHQLELAEPSDPAAEPAGAAGTGHG</sequence>
<evidence type="ECO:0000256" key="1">
    <source>
        <dbReference type="ARBA" id="ARBA00023015"/>
    </source>
</evidence>
<proteinExistence type="predicted"/>
<gene>
    <name evidence="6" type="ORF">EFY87_03780</name>
</gene>
<feature type="region of interest" description="Disordered" evidence="4">
    <location>
        <begin position="1"/>
        <end position="25"/>
    </location>
</feature>
<dbReference type="Proteomes" id="UP000271678">
    <property type="component" value="Unassembled WGS sequence"/>
</dbReference>
<dbReference type="InterPro" id="IPR052526">
    <property type="entry name" value="HTH-type_Bedaq_tolerance"/>
</dbReference>
<dbReference type="PROSITE" id="PS50995">
    <property type="entry name" value="HTH_MARR_2"/>
    <property type="match status" value="1"/>
</dbReference>
<keyword evidence="7" id="KW-1185">Reference proteome</keyword>
<dbReference type="GO" id="GO:0003677">
    <property type="term" value="F:DNA binding"/>
    <property type="evidence" value="ECO:0007669"/>
    <property type="project" value="UniProtKB-KW"/>
</dbReference>
<dbReference type="RefSeq" id="WP_123270111.1">
    <property type="nucleotide sequence ID" value="NZ_RJJQ01000002.1"/>
</dbReference>
<dbReference type="PROSITE" id="PS01117">
    <property type="entry name" value="HTH_MARR_1"/>
    <property type="match status" value="1"/>
</dbReference>
<dbReference type="InterPro" id="IPR000835">
    <property type="entry name" value="HTH_MarR-typ"/>
</dbReference>
<dbReference type="Pfam" id="PF01047">
    <property type="entry name" value="MarR"/>
    <property type="match status" value="1"/>
</dbReference>
<accession>A0A3M9MH12</accession>
<evidence type="ECO:0000256" key="4">
    <source>
        <dbReference type="SAM" id="MobiDB-lite"/>
    </source>
</evidence>
<comment type="caution">
    <text evidence="6">The sequence shown here is derived from an EMBL/GenBank/DDBJ whole genome shotgun (WGS) entry which is preliminary data.</text>
</comment>
<evidence type="ECO:0000256" key="2">
    <source>
        <dbReference type="ARBA" id="ARBA00023125"/>
    </source>
</evidence>
<dbReference type="EMBL" id="RJJQ01000002">
    <property type="protein sequence ID" value="RNI24821.1"/>
    <property type="molecule type" value="Genomic_DNA"/>
</dbReference>
<evidence type="ECO:0000259" key="5">
    <source>
        <dbReference type="PROSITE" id="PS50995"/>
    </source>
</evidence>
<dbReference type="OrthoDB" id="9815567at2"/>
<reference evidence="6 7" key="1">
    <citation type="submission" date="2018-11" db="EMBL/GenBank/DDBJ databases">
        <title>Draft genome of Simplicispira Flexivirga sp. BO-16.</title>
        <authorList>
            <person name="Im W.T."/>
        </authorList>
    </citation>
    <scope>NUCLEOTIDE SEQUENCE [LARGE SCALE GENOMIC DNA]</scope>
    <source>
        <strain evidence="6 7">BO-16</strain>
    </source>
</reference>
<dbReference type="InterPro" id="IPR023187">
    <property type="entry name" value="Tscrpt_reg_MarR-type_CS"/>
</dbReference>
<dbReference type="InterPro" id="IPR036388">
    <property type="entry name" value="WH-like_DNA-bd_sf"/>
</dbReference>
<dbReference type="PANTHER" id="PTHR39515">
    <property type="entry name" value="CONSERVED PROTEIN"/>
    <property type="match status" value="1"/>
</dbReference>